<dbReference type="RefSeq" id="WP_345415343.1">
    <property type="nucleotide sequence ID" value="NZ_BAABHO010000019.1"/>
</dbReference>
<gene>
    <name evidence="1" type="ORF">GCM10023200_27480</name>
</gene>
<name>A0ABP9B923_9PSEU</name>
<evidence type="ECO:0000313" key="2">
    <source>
        <dbReference type="Proteomes" id="UP001500928"/>
    </source>
</evidence>
<dbReference type="Proteomes" id="UP001500928">
    <property type="component" value="Unassembled WGS sequence"/>
</dbReference>
<evidence type="ECO:0000313" key="1">
    <source>
        <dbReference type="EMBL" id="GAA4790874.1"/>
    </source>
</evidence>
<reference evidence="2" key="1">
    <citation type="journal article" date="2019" name="Int. J. Syst. Evol. Microbiol.">
        <title>The Global Catalogue of Microorganisms (GCM) 10K type strain sequencing project: providing services to taxonomists for standard genome sequencing and annotation.</title>
        <authorList>
            <consortium name="The Broad Institute Genomics Platform"/>
            <consortium name="The Broad Institute Genome Sequencing Center for Infectious Disease"/>
            <person name="Wu L."/>
            <person name="Ma J."/>
        </authorList>
    </citation>
    <scope>NUCLEOTIDE SEQUENCE [LARGE SCALE GENOMIC DNA]</scope>
    <source>
        <strain evidence="2">JCM 17979</strain>
    </source>
</reference>
<proteinExistence type="predicted"/>
<comment type="caution">
    <text evidence="1">The sequence shown here is derived from an EMBL/GenBank/DDBJ whole genome shotgun (WGS) entry which is preliminary data.</text>
</comment>
<keyword evidence="2" id="KW-1185">Reference proteome</keyword>
<organism evidence="1 2">
    <name type="scientific">Actinomycetospora chlora</name>
    <dbReference type="NCBI Taxonomy" id="663608"/>
    <lineage>
        <taxon>Bacteria</taxon>
        <taxon>Bacillati</taxon>
        <taxon>Actinomycetota</taxon>
        <taxon>Actinomycetes</taxon>
        <taxon>Pseudonocardiales</taxon>
        <taxon>Pseudonocardiaceae</taxon>
        <taxon>Actinomycetospora</taxon>
    </lineage>
</organism>
<sequence length="73" mass="8145">MTLQLSRAPFPDVPETTIVVQAVERLASEFPTCHRTLVTTTVAQCRRDLDGSPPGAMPELLERLAPQRLRQEC</sequence>
<protein>
    <submittedName>
        <fullName evidence="1">Uncharacterized protein</fullName>
    </submittedName>
</protein>
<dbReference type="EMBL" id="BAABHO010000019">
    <property type="protein sequence ID" value="GAA4790874.1"/>
    <property type="molecule type" value="Genomic_DNA"/>
</dbReference>
<accession>A0ABP9B923</accession>